<protein>
    <submittedName>
        <fullName evidence="2">T-lymphocyte surface antigen Ly-9</fullName>
    </submittedName>
</protein>
<evidence type="ECO:0000313" key="3">
    <source>
        <dbReference type="Proteomes" id="UP000710432"/>
    </source>
</evidence>
<dbReference type="Proteomes" id="UP000710432">
    <property type="component" value="Unassembled WGS sequence"/>
</dbReference>
<evidence type="ECO:0000256" key="1">
    <source>
        <dbReference type="SAM" id="MobiDB-lite"/>
    </source>
</evidence>
<feature type="compositionally biased region" description="Low complexity" evidence="1">
    <location>
        <begin position="17"/>
        <end position="27"/>
    </location>
</feature>
<comment type="caution">
    <text evidence="2">The sequence shown here is derived from an EMBL/GenBank/DDBJ whole genome shotgun (WGS) entry which is preliminary data.</text>
</comment>
<feature type="region of interest" description="Disordered" evidence="1">
    <location>
        <begin position="1"/>
        <end position="32"/>
    </location>
</feature>
<sequence length="78" mass="8785">WYEKLDMPTKTTRPKPASDSSSDNSAATEDDEEMIKMHNTVDGRNQGYGLVTQEDTTHELTSEYELVTLDDTVVMSEV</sequence>
<reference evidence="2" key="1">
    <citation type="submission" date="2020-03" db="EMBL/GenBank/DDBJ databases">
        <title>Studies in the Genomics of Life Span.</title>
        <authorList>
            <person name="Glass D."/>
        </authorList>
    </citation>
    <scope>NUCLEOTIDE SEQUENCE</scope>
    <source>
        <strain evidence="2">LTLLF</strain>
        <tissue evidence="2">Muscle</tissue>
    </source>
</reference>
<feature type="non-terminal residue" evidence="2">
    <location>
        <position position="1"/>
    </location>
</feature>
<accession>A0A8J6L3P0</accession>
<name>A0A8J6L3P0_MICOH</name>
<dbReference type="AlphaFoldDB" id="A0A8J6L3P0"/>
<evidence type="ECO:0000313" key="2">
    <source>
        <dbReference type="EMBL" id="KAH0518513.1"/>
    </source>
</evidence>
<gene>
    <name evidence="2" type="ORF">LTLLF_209180</name>
</gene>
<dbReference type="EMBL" id="JAATJU010010337">
    <property type="protein sequence ID" value="KAH0518513.1"/>
    <property type="molecule type" value="Genomic_DNA"/>
</dbReference>
<organism evidence="2 3">
    <name type="scientific">Microtus ochrogaster</name>
    <name type="common">Prairie vole</name>
    <dbReference type="NCBI Taxonomy" id="79684"/>
    <lineage>
        <taxon>Eukaryota</taxon>
        <taxon>Metazoa</taxon>
        <taxon>Chordata</taxon>
        <taxon>Craniata</taxon>
        <taxon>Vertebrata</taxon>
        <taxon>Euteleostomi</taxon>
        <taxon>Mammalia</taxon>
        <taxon>Eutheria</taxon>
        <taxon>Euarchontoglires</taxon>
        <taxon>Glires</taxon>
        <taxon>Rodentia</taxon>
        <taxon>Myomorpha</taxon>
        <taxon>Muroidea</taxon>
        <taxon>Cricetidae</taxon>
        <taxon>Arvicolinae</taxon>
        <taxon>Microtus</taxon>
    </lineage>
</organism>
<proteinExistence type="predicted"/>